<gene>
    <name evidence="1" type="ORF">S03H2_71376</name>
</gene>
<accession>X1M5B9</accession>
<organism evidence="1">
    <name type="scientific">marine sediment metagenome</name>
    <dbReference type="NCBI Taxonomy" id="412755"/>
    <lineage>
        <taxon>unclassified sequences</taxon>
        <taxon>metagenomes</taxon>
        <taxon>ecological metagenomes</taxon>
    </lineage>
</organism>
<proteinExistence type="predicted"/>
<evidence type="ECO:0000313" key="1">
    <source>
        <dbReference type="EMBL" id="GAI01549.1"/>
    </source>
</evidence>
<reference evidence="1" key="1">
    <citation type="journal article" date="2014" name="Front. Microbiol.">
        <title>High frequency of phylogenetically diverse reductive dehalogenase-homologous genes in deep subseafloor sedimentary metagenomes.</title>
        <authorList>
            <person name="Kawai M."/>
            <person name="Futagami T."/>
            <person name="Toyoda A."/>
            <person name="Takaki Y."/>
            <person name="Nishi S."/>
            <person name="Hori S."/>
            <person name="Arai W."/>
            <person name="Tsubouchi T."/>
            <person name="Morono Y."/>
            <person name="Uchiyama I."/>
            <person name="Ito T."/>
            <person name="Fujiyama A."/>
            <person name="Inagaki F."/>
            <person name="Takami H."/>
        </authorList>
    </citation>
    <scope>NUCLEOTIDE SEQUENCE</scope>
    <source>
        <strain evidence="1">Expedition CK06-06</strain>
    </source>
</reference>
<protein>
    <submittedName>
        <fullName evidence="1">Uncharacterized protein</fullName>
    </submittedName>
</protein>
<sequence>MEIINYLGEYLSNIINISPPAARGLIKLAIKEELGSFKPPFDNCNFTCANNKISLF</sequence>
<dbReference type="EMBL" id="BARU01047742">
    <property type="protein sequence ID" value="GAI01549.1"/>
    <property type="molecule type" value="Genomic_DNA"/>
</dbReference>
<dbReference type="AlphaFoldDB" id="X1M5B9"/>
<feature type="non-terminal residue" evidence="1">
    <location>
        <position position="56"/>
    </location>
</feature>
<comment type="caution">
    <text evidence="1">The sequence shown here is derived from an EMBL/GenBank/DDBJ whole genome shotgun (WGS) entry which is preliminary data.</text>
</comment>
<name>X1M5B9_9ZZZZ</name>